<accession>A0ABD3IFQ8</accession>
<evidence type="ECO:0000256" key="1">
    <source>
        <dbReference type="SAM" id="MobiDB-lite"/>
    </source>
</evidence>
<organism evidence="2 3">
    <name type="scientific">Riccia sorocarpa</name>
    <dbReference type="NCBI Taxonomy" id="122646"/>
    <lineage>
        <taxon>Eukaryota</taxon>
        <taxon>Viridiplantae</taxon>
        <taxon>Streptophyta</taxon>
        <taxon>Embryophyta</taxon>
        <taxon>Marchantiophyta</taxon>
        <taxon>Marchantiopsida</taxon>
        <taxon>Marchantiidae</taxon>
        <taxon>Marchantiales</taxon>
        <taxon>Ricciaceae</taxon>
        <taxon>Riccia</taxon>
    </lineage>
</organism>
<gene>
    <name evidence="2" type="ORF">R1sor_020535</name>
</gene>
<protein>
    <submittedName>
        <fullName evidence="2">Uncharacterized protein</fullName>
    </submittedName>
</protein>
<feature type="region of interest" description="Disordered" evidence="1">
    <location>
        <begin position="140"/>
        <end position="161"/>
    </location>
</feature>
<reference evidence="2 3" key="1">
    <citation type="submission" date="2024-09" db="EMBL/GenBank/DDBJ databases">
        <title>Chromosome-scale assembly of Riccia sorocarpa.</title>
        <authorList>
            <person name="Paukszto L."/>
        </authorList>
    </citation>
    <scope>NUCLEOTIDE SEQUENCE [LARGE SCALE GENOMIC DNA]</scope>
    <source>
        <strain evidence="2">LP-2024</strain>
        <tissue evidence="2">Aerial parts of the thallus</tissue>
    </source>
</reference>
<proteinExistence type="predicted"/>
<comment type="caution">
    <text evidence="2">The sequence shown here is derived from an EMBL/GenBank/DDBJ whole genome shotgun (WGS) entry which is preliminary data.</text>
</comment>
<name>A0ABD3IFQ8_9MARC</name>
<sequence length="343" mass="38378">MFELTLRAVDRLGTTEAFEKAFDITVRMTDPLKNIPHSVNGDINTTTYKRKGPTTSTIRPDDTHRHDCVAVISQVTRRVKGRLQFDFTTIHTISEDIPLSTQVSQITTISSSMDLSTELQEDDAIHEFSQQHGPSYFQAQQDGAEDAIEKDAAHPSDQQDGMANTHITELFSDSEVRHTHASEQARACQRACPVDAPPRTDQDSDNDVVVLRDTPRARPPTKAYPINVPTRDEMDDLQPVGVLQNDQTVVEQDVDKHFWHLSRIHPSGNPICNAAMTGRGPPRSLCKTKIKVSGRTVRGFATIASSFAGYTKFQGVERPRQFWFCPSMTCFSRSRGSLKSCQY</sequence>
<evidence type="ECO:0000313" key="2">
    <source>
        <dbReference type="EMBL" id="KAL3702513.1"/>
    </source>
</evidence>
<dbReference type="EMBL" id="JBJQOH010000001">
    <property type="protein sequence ID" value="KAL3702513.1"/>
    <property type="molecule type" value="Genomic_DNA"/>
</dbReference>
<dbReference type="Proteomes" id="UP001633002">
    <property type="component" value="Unassembled WGS sequence"/>
</dbReference>
<dbReference type="AlphaFoldDB" id="A0ABD3IFQ8"/>
<feature type="region of interest" description="Disordered" evidence="1">
    <location>
        <begin position="176"/>
        <end position="206"/>
    </location>
</feature>
<evidence type="ECO:0000313" key="3">
    <source>
        <dbReference type="Proteomes" id="UP001633002"/>
    </source>
</evidence>
<keyword evidence="3" id="KW-1185">Reference proteome</keyword>